<sequence>MTASTRPIGVAPRPRLARALLISSRPLSWVNTAYPFAAAYLLAGGVVDWRLALGTVFFLVPYNLAMYGTNDVFDYASDLLNPRKGGVEGAVLPPALHRPALWWAWGGCVPFVVALTAGGAPASWAVLAVSLFAVAAYSVPVLRFKERPVVDSMTSSTHFVSPAAYGLALAGGGLTPAAAAVLCSFFLWGMASHAFGAVQDIGPDREAGIGSVATMLGARTTVRLAVVGYLAAGFLLLALVPGAHGPERFVGLLALPYAASAGVFWSVTDSTAERTRAGWRRFLWLNYVTGFLVALLLISVWMHL</sequence>
<feature type="transmembrane region" description="Helical" evidence="5">
    <location>
        <begin position="224"/>
        <end position="243"/>
    </location>
</feature>
<dbReference type="RefSeq" id="WP_369046062.1">
    <property type="nucleotide sequence ID" value="NZ_CP163302.1"/>
</dbReference>
<comment type="subcellular location">
    <subcellularLocation>
        <location evidence="1">Membrane</location>
        <topology evidence="1">Multi-pass membrane protein</topology>
    </subcellularLocation>
</comment>
<dbReference type="Pfam" id="PF01040">
    <property type="entry name" value="UbiA"/>
    <property type="match status" value="1"/>
</dbReference>
<proteinExistence type="predicted"/>
<dbReference type="GO" id="GO:0016020">
    <property type="term" value="C:membrane"/>
    <property type="evidence" value="ECO:0007669"/>
    <property type="project" value="UniProtKB-SubCell"/>
</dbReference>
<feature type="transmembrane region" description="Helical" evidence="5">
    <location>
        <begin position="124"/>
        <end position="144"/>
    </location>
</feature>
<keyword evidence="3 5" id="KW-1133">Transmembrane helix</keyword>
<evidence type="ECO:0000256" key="2">
    <source>
        <dbReference type="ARBA" id="ARBA00022692"/>
    </source>
</evidence>
<dbReference type="Gene3D" id="1.10.357.140">
    <property type="entry name" value="UbiA prenyltransferase"/>
    <property type="match status" value="1"/>
</dbReference>
<organism evidence="6">
    <name type="scientific">Sinomonas puerhi</name>
    <dbReference type="NCBI Taxonomy" id="3238584"/>
    <lineage>
        <taxon>Bacteria</taxon>
        <taxon>Bacillati</taxon>
        <taxon>Actinomycetota</taxon>
        <taxon>Actinomycetes</taxon>
        <taxon>Micrococcales</taxon>
        <taxon>Micrococcaceae</taxon>
        <taxon>Sinomonas</taxon>
    </lineage>
</organism>
<feature type="transmembrane region" description="Helical" evidence="5">
    <location>
        <begin position="164"/>
        <end position="188"/>
    </location>
</feature>
<dbReference type="EMBL" id="CP163302">
    <property type="protein sequence ID" value="XDP45549.1"/>
    <property type="molecule type" value="Genomic_DNA"/>
</dbReference>
<feature type="transmembrane region" description="Helical" evidence="5">
    <location>
        <begin position="100"/>
        <end position="117"/>
    </location>
</feature>
<dbReference type="AlphaFoldDB" id="A0AB39L5T6"/>
<evidence type="ECO:0000256" key="3">
    <source>
        <dbReference type="ARBA" id="ARBA00022989"/>
    </source>
</evidence>
<accession>A0AB39L5T6</accession>
<reference evidence="6" key="1">
    <citation type="submission" date="2024-07" db="EMBL/GenBank/DDBJ databases">
        <authorList>
            <person name="fu j."/>
        </authorList>
    </citation>
    <scope>NUCLEOTIDE SEQUENCE</scope>
    <source>
        <strain evidence="6">P10A9</strain>
    </source>
</reference>
<evidence type="ECO:0000256" key="1">
    <source>
        <dbReference type="ARBA" id="ARBA00004141"/>
    </source>
</evidence>
<evidence type="ECO:0000256" key="5">
    <source>
        <dbReference type="SAM" id="Phobius"/>
    </source>
</evidence>
<dbReference type="NCBIfam" id="NF009608">
    <property type="entry name" value="PRK13105.1"/>
    <property type="match status" value="1"/>
</dbReference>
<gene>
    <name evidence="6" type="ORF">AB5L97_00540</name>
</gene>
<dbReference type="GO" id="GO:0016765">
    <property type="term" value="F:transferase activity, transferring alkyl or aryl (other than methyl) groups"/>
    <property type="evidence" value="ECO:0007669"/>
    <property type="project" value="InterPro"/>
</dbReference>
<keyword evidence="4 5" id="KW-0472">Membrane</keyword>
<evidence type="ECO:0000256" key="4">
    <source>
        <dbReference type="ARBA" id="ARBA00023136"/>
    </source>
</evidence>
<dbReference type="KEGG" id="spue:AB5L97_00540"/>
<feature type="transmembrane region" description="Helical" evidence="5">
    <location>
        <begin position="249"/>
        <end position="270"/>
    </location>
</feature>
<evidence type="ECO:0000313" key="6">
    <source>
        <dbReference type="EMBL" id="XDP45549.1"/>
    </source>
</evidence>
<dbReference type="CDD" id="cd13966">
    <property type="entry name" value="PT_UbiA_4"/>
    <property type="match status" value="1"/>
</dbReference>
<dbReference type="Gene3D" id="1.20.120.1780">
    <property type="entry name" value="UbiA prenyltransferase"/>
    <property type="match status" value="1"/>
</dbReference>
<dbReference type="InterPro" id="IPR000537">
    <property type="entry name" value="UbiA_prenyltransferase"/>
</dbReference>
<name>A0AB39L5T6_9MICC</name>
<feature type="transmembrane region" description="Helical" evidence="5">
    <location>
        <begin position="33"/>
        <end position="60"/>
    </location>
</feature>
<protein>
    <submittedName>
        <fullName evidence="6">Prenyltransferase</fullName>
    </submittedName>
</protein>
<feature type="transmembrane region" description="Helical" evidence="5">
    <location>
        <begin position="282"/>
        <end position="302"/>
    </location>
</feature>
<dbReference type="InterPro" id="IPR044878">
    <property type="entry name" value="UbiA_sf"/>
</dbReference>
<keyword evidence="2 5" id="KW-0812">Transmembrane</keyword>